<evidence type="ECO:0000256" key="9">
    <source>
        <dbReference type="ARBA" id="ARBA00023229"/>
    </source>
</evidence>
<dbReference type="EC" id="2.2.1.7" evidence="10"/>
<dbReference type="EMBL" id="LN847247">
    <property type="protein sequence ID" value="CRI52262.1"/>
    <property type="molecule type" value="Genomic_DNA"/>
</dbReference>
<dbReference type="PROSITE" id="PS00801">
    <property type="entry name" value="TRANSKETOLASE_1"/>
    <property type="match status" value="1"/>
</dbReference>
<dbReference type="EMBL" id="LN847244">
    <property type="protein sequence ID" value="CRI50071.1"/>
    <property type="molecule type" value="Genomic_DNA"/>
</dbReference>
<accession>A0A0F7WN55</accession>
<evidence type="ECO:0000313" key="12">
    <source>
        <dbReference type="EMBL" id="CRI38723.1"/>
    </source>
</evidence>
<dbReference type="GO" id="GO:0016114">
    <property type="term" value="P:terpenoid biosynthetic process"/>
    <property type="evidence" value="ECO:0007669"/>
    <property type="project" value="UniProtKB-UniRule"/>
</dbReference>
<feature type="domain" description="Transketolase-like pyrimidine-binding" evidence="11">
    <location>
        <begin position="323"/>
        <end position="486"/>
    </location>
</feature>
<dbReference type="Pfam" id="PF13292">
    <property type="entry name" value="DXP_synthase_N"/>
    <property type="match status" value="1"/>
</dbReference>
<dbReference type="CDD" id="cd07033">
    <property type="entry name" value="TPP_PYR_DXS_TK_like"/>
    <property type="match status" value="1"/>
</dbReference>
<comment type="pathway">
    <text evidence="1 10">Metabolic intermediate biosynthesis; 1-deoxy-D-xylulose 5-phosphate biosynthesis; 1-deoxy-D-xylulose 5-phosphate from D-glyceraldehyde 3-phosphate and pyruvate: step 1/1.</text>
</comment>
<evidence type="ECO:0000256" key="5">
    <source>
        <dbReference type="ARBA" id="ARBA00022723"/>
    </source>
</evidence>
<evidence type="ECO:0000313" key="17">
    <source>
        <dbReference type="EMBL" id="CRI47726.1"/>
    </source>
</evidence>
<evidence type="ECO:0000256" key="3">
    <source>
        <dbReference type="ARBA" id="ARBA00011738"/>
    </source>
</evidence>
<evidence type="ECO:0000259" key="11">
    <source>
        <dbReference type="SMART" id="SM00861"/>
    </source>
</evidence>
<keyword evidence="6 10" id="KW-0460">Magnesium</keyword>
<dbReference type="EMBL" id="LN847218">
    <property type="protein sequence ID" value="CRI44321.1"/>
    <property type="molecule type" value="Genomic_DNA"/>
</dbReference>
<dbReference type="SMR" id="A0A0F7WN55"/>
<dbReference type="EMBL" id="LN847240">
    <property type="protein sequence ID" value="CRI51132.1"/>
    <property type="molecule type" value="Genomic_DNA"/>
</dbReference>
<dbReference type="GO" id="GO:0008661">
    <property type="term" value="F:1-deoxy-D-xylulose-5-phosphate synthase activity"/>
    <property type="evidence" value="ECO:0007669"/>
    <property type="project" value="UniProtKB-UniRule"/>
</dbReference>
<feature type="binding site" evidence="10">
    <location>
        <position position="78"/>
    </location>
    <ligand>
        <name>thiamine diphosphate</name>
        <dbReference type="ChEBI" id="CHEBI:58937"/>
    </ligand>
</feature>
<dbReference type="NCBIfam" id="TIGR00204">
    <property type="entry name" value="dxs"/>
    <property type="match status" value="1"/>
</dbReference>
<evidence type="ECO:0000313" key="14">
    <source>
        <dbReference type="EMBL" id="CRI42115.1"/>
    </source>
</evidence>
<feature type="binding site" evidence="10">
    <location>
        <position position="179"/>
    </location>
    <ligand>
        <name>Mg(2+)</name>
        <dbReference type="ChEBI" id="CHEBI:18420"/>
    </ligand>
</feature>
<dbReference type="OrthoDB" id="9803371at2"/>
<sequence length="644" mass="70892">MTSSSCPLLDLILSPADLKKLSISQLPGLAEEIRYRIISVLSQTGGHLSSNLGIVELTIALHYVFSSPKDKFIFDVGHQTYPHKLLTGRNNEGFDHIRNDNGLSGFTNPTESDHDLFFSGHAGTALSLALGMAQTTPLESRTHVIPILGDAAFSCGLTLEALNNISTDLSKFVVILNDNNMSISKNVGAMSRIFSRWLHHPATNKLTKQVEKWLAKIPRYGDSLAKHSRRLSQCVKNLFCPTPLFEQFGLAYVGPIDGHNVKKLIPILQSVRNLPFPILVHVCTTKGKGLDQAQNNPAKYHGVRANFNKRESAKHLPAIKPKPSFPDIFGQTLCELGEVSSRLHVVTPAMSIGSRLEGFKQKFPERFFDVGIAEGHAVTFSAGIAKAGNPVICSIYSTFLHRALDNVFHDVCMQDLPVIFAIDRAGLAYGDGRSHHGIYDMSFLRAMPQMIICQPRSQVVFQQLLYSSLHWSSPSAIRYPNIPAPHGDPLTGDPNFLRSPGNAETLSQGEDVLIIALGTLCFTALSIKHQLLAYGISATVVDPIFIKPFDNDLFSLLLMSHSKVITIEEHSIRGGLASEFNNFVATFNFKVDILNFAIPDTFLSHGSKEALTKSIGLDESSMTNRILTHFNFRSKKQTVGDVRV</sequence>
<proteinExistence type="inferred from homology"/>
<dbReference type="Gene3D" id="3.40.50.920">
    <property type="match status" value="1"/>
</dbReference>
<dbReference type="SUPFAM" id="SSF52922">
    <property type="entry name" value="TK C-terminal domain-like"/>
    <property type="match status" value="1"/>
</dbReference>
<dbReference type="EMBL" id="LN847238">
    <property type="protein sequence ID" value="CRI47726.1"/>
    <property type="molecule type" value="Genomic_DNA"/>
</dbReference>
<evidence type="ECO:0000256" key="2">
    <source>
        <dbReference type="ARBA" id="ARBA00011081"/>
    </source>
</evidence>
<dbReference type="InterPro" id="IPR005477">
    <property type="entry name" value="Dxylulose-5-P_synthase"/>
</dbReference>
<reference evidence="13" key="1">
    <citation type="submission" date="2015-05" db="EMBL/GenBank/DDBJ databases">
        <authorList>
            <person name="Rattei Thomas"/>
        </authorList>
    </citation>
    <scope>NUCLEOTIDE SEQUENCE</scope>
    <source>
        <strain evidence="12">CV15</strain>
        <strain evidence="13">CWL029c</strain>
        <strain evidence="14">GiD</strain>
        <strain evidence="15">H12</strain>
        <strain evidence="16">MUL2216</strain>
        <strain evidence="17">Panola</strain>
        <strain evidence="19">PB1</strain>
        <strain evidence="18">U1271</strain>
        <strain evidence="20">UZG1</strain>
        <strain evidence="21">Wien2</strain>
        <strain evidence="22">YK41</strain>
    </source>
</reference>
<name>A0A0F7WN55_CHLPN</name>
<dbReference type="GO" id="GO:0009228">
    <property type="term" value="P:thiamine biosynthetic process"/>
    <property type="evidence" value="ECO:0007669"/>
    <property type="project" value="UniProtKB-UniRule"/>
</dbReference>
<dbReference type="RefSeq" id="WP_010883693.1">
    <property type="nucleotide sequence ID" value="NZ_CP160064.1"/>
</dbReference>
<dbReference type="EMBL" id="LN847256">
    <property type="protein sequence ID" value="CRI54363.1"/>
    <property type="molecule type" value="Genomic_DNA"/>
</dbReference>
<evidence type="ECO:0000256" key="4">
    <source>
        <dbReference type="ARBA" id="ARBA00022679"/>
    </source>
</evidence>
<feature type="binding site" evidence="10">
    <location>
        <position position="374"/>
    </location>
    <ligand>
        <name>thiamine diphosphate</name>
        <dbReference type="ChEBI" id="CHEBI:58937"/>
    </ligand>
</feature>
<dbReference type="SMART" id="SM00861">
    <property type="entry name" value="Transket_pyr"/>
    <property type="match status" value="1"/>
</dbReference>
<evidence type="ECO:0000313" key="13">
    <source>
        <dbReference type="EMBL" id="CRI40986.1"/>
    </source>
</evidence>
<dbReference type="InterPro" id="IPR029061">
    <property type="entry name" value="THDP-binding"/>
</dbReference>
<dbReference type="Pfam" id="PF02779">
    <property type="entry name" value="Transket_pyr"/>
    <property type="match status" value="1"/>
</dbReference>
<comment type="function">
    <text evidence="10">Catalyzes the acyloin condensation reaction between C atoms 2 and 3 of pyruvate and glyceraldehyde 3-phosphate to yield 1-deoxy-D-xylulose-5-phosphate (DXP).</text>
</comment>
<dbReference type="NCBIfam" id="NF003933">
    <property type="entry name" value="PRK05444.2-2"/>
    <property type="match status" value="1"/>
</dbReference>
<dbReference type="AlphaFoldDB" id="A0A0F7WN55"/>
<dbReference type="PANTHER" id="PTHR43322:SF5">
    <property type="entry name" value="1-DEOXY-D-XYLULOSE-5-PHOSPHATE SYNTHASE, CHLOROPLASTIC"/>
    <property type="match status" value="1"/>
</dbReference>
<dbReference type="InterPro" id="IPR033248">
    <property type="entry name" value="Transketolase_C"/>
</dbReference>
<dbReference type="InterPro" id="IPR049557">
    <property type="entry name" value="Transketolase_CS"/>
</dbReference>
<comment type="similarity">
    <text evidence="2 10">Belongs to the transketolase family. DXPS subfamily.</text>
</comment>
<dbReference type="GO" id="GO:0005829">
    <property type="term" value="C:cytosol"/>
    <property type="evidence" value="ECO:0007669"/>
    <property type="project" value="TreeGrafter"/>
</dbReference>
<feature type="binding site" evidence="10">
    <location>
        <position position="179"/>
    </location>
    <ligand>
        <name>thiamine diphosphate</name>
        <dbReference type="ChEBI" id="CHEBI:58937"/>
    </ligand>
</feature>
<dbReference type="Pfam" id="PF02780">
    <property type="entry name" value="Transketolase_C"/>
    <property type="match status" value="1"/>
</dbReference>
<organism evidence="13">
    <name type="scientific">Chlamydia pneumoniae</name>
    <name type="common">Chlamydophila pneumoniae</name>
    <dbReference type="NCBI Taxonomy" id="83558"/>
    <lineage>
        <taxon>Bacteria</taxon>
        <taxon>Pseudomonadati</taxon>
        <taxon>Chlamydiota</taxon>
        <taxon>Chlamydiia</taxon>
        <taxon>Chlamydiales</taxon>
        <taxon>Chlamydiaceae</taxon>
        <taxon>Chlamydia/Chlamydophila group</taxon>
        <taxon>Chlamydia</taxon>
    </lineage>
</organism>
<dbReference type="EMBL" id="LN847009">
    <property type="protein sequence ID" value="CRI42115.1"/>
    <property type="molecule type" value="Genomic_DNA"/>
</dbReference>
<dbReference type="GO" id="GO:0019288">
    <property type="term" value="P:isopentenyl diphosphate biosynthetic process, methylerythritol 4-phosphate pathway"/>
    <property type="evidence" value="ECO:0007669"/>
    <property type="project" value="TreeGrafter"/>
</dbReference>
<evidence type="ECO:0000256" key="6">
    <source>
        <dbReference type="ARBA" id="ARBA00022842"/>
    </source>
</evidence>
<dbReference type="PATRIC" id="fig|83558.13.peg.1122"/>
<keyword evidence="4 10" id="KW-0808">Transferase</keyword>
<evidence type="ECO:0000313" key="19">
    <source>
        <dbReference type="EMBL" id="CRI51132.1"/>
    </source>
</evidence>
<feature type="binding site" evidence="10">
    <location>
        <begin position="120"/>
        <end position="122"/>
    </location>
    <ligand>
        <name>thiamine diphosphate</name>
        <dbReference type="ChEBI" id="CHEBI:58937"/>
    </ligand>
</feature>
<dbReference type="EMBL" id="LN847007">
    <property type="protein sequence ID" value="CRI40986.1"/>
    <property type="molecule type" value="Genomic_DNA"/>
</dbReference>
<evidence type="ECO:0000313" key="20">
    <source>
        <dbReference type="EMBL" id="CRI52262.1"/>
    </source>
</evidence>
<protein>
    <recommendedName>
        <fullName evidence="10">1-deoxy-D-xylulose-5-phosphate synthase</fullName>
        <ecNumber evidence="10">2.2.1.7</ecNumber>
    </recommendedName>
    <alternativeName>
        <fullName evidence="10">1-deoxyxylulose-5-phosphate synthase</fullName>
        <shortName evidence="10">DXP synthase</shortName>
        <shortName evidence="10">DXPS</shortName>
    </alternativeName>
</protein>
<evidence type="ECO:0000256" key="10">
    <source>
        <dbReference type="HAMAP-Rule" id="MF_00315"/>
    </source>
</evidence>
<evidence type="ECO:0000256" key="7">
    <source>
        <dbReference type="ARBA" id="ARBA00022977"/>
    </source>
</evidence>
<gene>
    <name evidence="10" type="primary">dxs</name>
    <name evidence="12" type="ORF">BN1224_CV15_C_05560</name>
    <name evidence="14" type="ORF">BN1224_GiD_B_00980</name>
    <name evidence="15" type="ORF">BN1224_H12_FO_00100</name>
    <name evidence="16" type="ORF">BN1224_MUL2216_G_00680</name>
    <name evidence="17" type="ORF">BN1224_Panola_M_00880</name>
    <name evidence="19" type="ORF">BN1224_PB1_B_11010</name>
    <name evidence="18" type="ORF">BN1224_U1271_C_09460</name>
    <name evidence="20" type="ORF">BN1224_UZG1_C_01260</name>
    <name evidence="21" type="ORF">BN1224_Wien2_I_00990</name>
    <name evidence="22" type="ORF">BN1224_YK41_CG_00050</name>
    <name evidence="13" type="ORF">CWL029c_G_00870</name>
</gene>
<keyword evidence="8 10" id="KW-0786">Thiamine pyrophosphate</keyword>
<dbReference type="GO" id="GO:0030976">
    <property type="term" value="F:thiamine pyrophosphate binding"/>
    <property type="evidence" value="ECO:0007669"/>
    <property type="project" value="UniProtKB-UniRule"/>
</dbReference>
<evidence type="ECO:0000256" key="1">
    <source>
        <dbReference type="ARBA" id="ARBA00004980"/>
    </source>
</evidence>
<dbReference type="EMBL" id="LN846999">
    <property type="protein sequence ID" value="CRI38723.1"/>
    <property type="molecule type" value="Genomic_DNA"/>
</dbReference>
<dbReference type="EMBL" id="LN849058">
    <property type="protein sequence ID" value="CRI73756.1"/>
    <property type="molecule type" value="Genomic_DNA"/>
</dbReference>
<keyword evidence="7 10" id="KW-0784">Thiamine biosynthesis</keyword>
<comment type="catalytic activity">
    <reaction evidence="10">
        <text>D-glyceraldehyde 3-phosphate + pyruvate + H(+) = 1-deoxy-D-xylulose 5-phosphate + CO2</text>
        <dbReference type="Rhea" id="RHEA:12605"/>
        <dbReference type="ChEBI" id="CHEBI:15361"/>
        <dbReference type="ChEBI" id="CHEBI:15378"/>
        <dbReference type="ChEBI" id="CHEBI:16526"/>
        <dbReference type="ChEBI" id="CHEBI:57792"/>
        <dbReference type="ChEBI" id="CHEBI:59776"/>
        <dbReference type="EC" id="2.2.1.7"/>
    </reaction>
</comment>
<evidence type="ECO:0000313" key="21">
    <source>
        <dbReference type="EMBL" id="CRI54363.1"/>
    </source>
</evidence>
<keyword evidence="9 10" id="KW-0414">Isoprene biosynthesis</keyword>
<dbReference type="UniPathway" id="UPA00064">
    <property type="reaction ID" value="UER00091"/>
</dbReference>
<dbReference type="EMBL" id="LN847228">
    <property type="protein sequence ID" value="CRI46580.1"/>
    <property type="molecule type" value="Genomic_DNA"/>
</dbReference>
<comment type="caution">
    <text evidence="10">Lacks conserved residue(s) required for the propagation of feature annotation.</text>
</comment>
<dbReference type="Gene3D" id="3.40.50.970">
    <property type="match status" value="2"/>
</dbReference>
<dbReference type="HAMAP" id="MF_00315">
    <property type="entry name" value="DXP_synth"/>
    <property type="match status" value="1"/>
</dbReference>
<dbReference type="SUPFAM" id="SSF52518">
    <property type="entry name" value="Thiamin diphosphate-binding fold (THDP-binding)"/>
    <property type="match status" value="2"/>
</dbReference>
<evidence type="ECO:0000313" key="22">
    <source>
        <dbReference type="EMBL" id="CRI73756.1"/>
    </source>
</evidence>
<comment type="subunit">
    <text evidence="3 10">Homodimer.</text>
</comment>
<comment type="cofactor">
    <cofactor evidence="10">
        <name>thiamine diphosphate</name>
        <dbReference type="ChEBI" id="CHEBI:58937"/>
    </cofactor>
    <text evidence="10">Binds 1 thiamine pyrophosphate per subunit.</text>
</comment>
<dbReference type="CDD" id="cd02007">
    <property type="entry name" value="TPP_DXS"/>
    <property type="match status" value="1"/>
</dbReference>
<evidence type="ECO:0000313" key="15">
    <source>
        <dbReference type="EMBL" id="CRI44321.1"/>
    </source>
</evidence>
<evidence type="ECO:0000256" key="8">
    <source>
        <dbReference type="ARBA" id="ARBA00023052"/>
    </source>
</evidence>
<comment type="cofactor">
    <cofactor evidence="10">
        <name>Mg(2+)</name>
        <dbReference type="ChEBI" id="CHEBI:18420"/>
    </cofactor>
    <text evidence="10">Binds 1 Mg(2+) ion per subunit.</text>
</comment>
<evidence type="ECO:0000313" key="18">
    <source>
        <dbReference type="EMBL" id="CRI50071.1"/>
    </source>
</evidence>
<dbReference type="PANTHER" id="PTHR43322">
    <property type="entry name" value="1-D-DEOXYXYLULOSE 5-PHOSPHATE SYNTHASE-RELATED"/>
    <property type="match status" value="1"/>
</dbReference>
<evidence type="ECO:0000313" key="16">
    <source>
        <dbReference type="EMBL" id="CRI46580.1"/>
    </source>
</evidence>
<keyword evidence="5 10" id="KW-0479">Metal-binding</keyword>
<dbReference type="InterPro" id="IPR005475">
    <property type="entry name" value="Transketolase-like_Pyr-bd"/>
</dbReference>
<feature type="binding site" evidence="10">
    <location>
        <begin position="151"/>
        <end position="152"/>
    </location>
    <ligand>
        <name>thiamine diphosphate</name>
        <dbReference type="ChEBI" id="CHEBI:58937"/>
    </ligand>
</feature>
<dbReference type="GO" id="GO:0000287">
    <property type="term" value="F:magnesium ion binding"/>
    <property type="evidence" value="ECO:0007669"/>
    <property type="project" value="UniProtKB-UniRule"/>
</dbReference>
<feature type="binding site" evidence="10">
    <location>
        <position position="150"/>
    </location>
    <ligand>
        <name>Mg(2+)</name>
        <dbReference type="ChEBI" id="CHEBI:18420"/>
    </ligand>
</feature>
<dbReference type="InterPro" id="IPR009014">
    <property type="entry name" value="Transketo_C/PFOR_II"/>
</dbReference>
<dbReference type="GeneID" id="45051118"/>